<dbReference type="PANTHER" id="PTHR31272:SF9">
    <property type="entry name" value="BLL1027 PROTEIN"/>
    <property type="match status" value="1"/>
</dbReference>
<dbReference type="EMBL" id="DUGC01000076">
    <property type="protein sequence ID" value="HIH09993.1"/>
    <property type="molecule type" value="Genomic_DNA"/>
</dbReference>
<feature type="transmembrane region" description="Helical" evidence="1">
    <location>
        <begin position="209"/>
        <end position="232"/>
    </location>
</feature>
<keyword evidence="1" id="KW-1133">Transmembrane helix</keyword>
<dbReference type="InterPro" id="IPR051790">
    <property type="entry name" value="Cytochrome_c-biogenesis_DsbD"/>
</dbReference>
<proteinExistence type="predicted"/>
<evidence type="ECO:0000313" key="3">
    <source>
        <dbReference type="Proteomes" id="UP000565078"/>
    </source>
</evidence>
<dbReference type="AlphaFoldDB" id="A0A7J4IWT8"/>
<feature type="transmembrane region" description="Helical" evidence="1">
    <location>
        <begin position="6"/>
        <end position="39"/>
    </location>
</feature>
<feature type="transmembrane region" description="Helical" evidence="1">
    <location>
        <begin position="124"/>
        <end position="149"/>
    </location>
</feature>
<feature type="transmembrane region" description="Helical" evidence="1">
    <location>
        <begin position="81"/>
        <end position="103"/>
    </location>
</feature>
<evidence type="ECO:0000313" key="2">
    <source>
        <dbReference type="EMBL" id="HIH09993.1"/>
    </source>
</evidence>
<protein>
    <submittedName>
        <fullName evidence="2">Cytochrome c biogenesis protein CcdA</fullName>
    </submittedName>
</protein>
<evidence type="ECO:0000256" key="1">
    <source>
        <dbReference type="SAM" id="Phobius"/>
    </source>
</evidence>
<gene>
    <name evidence="2" type="ORF">HA254_04980</name>
</gene>
<organism evidence="2 3">
    <name type="scientific">Candidatus Iainarchaeum sp</name>
    <dbReference type="NCBI Taxonomy" id="3101447"/>
    <lineage>
        <taxon>Archaea</taxon>
        <taxon>Candidatus Iainarchaeota</taxon>
        <taxon>Candidatus Iainarchaeia</taxon>
        <taxon>Candidatus Iainarchaeales</taxon>
        <taxon>Candidatus Iainarchaeaceae</taxon>
        <taxon>Candidatus Iainarchaeum</taxon>
    </lineage>
</organism>
<keyword evidence="1" id="KW-0472">Membrane</keyword>
<feature type="transmembrane region" description="Helical" evidence="1">
    <location>
        <begin position="155"/>
        <end position="177"/>
    </location>
</feature>
<comment type="caution">
    <text evidence="2">The sequence shown here is derived from an EMBL/GenBank/DDBJ whole genome shotgun (WGS) entry which is preliminary data.</text>
</comment>
<keyword evidence="1" id="KW-0812">Transmembrane</keyword>
<name>A0A7J4IWT8_9ARCH</name>
<reference evidence="3" key="1">
    <citation type="journal article" date="2020" name="bioRxiv">
        <title>A rank-normalized archaeal taxonomy based on genome phylogeny resolves widespread incomplete and uneven classifications.</title>
        <authorList>
            <person name="Rinke C."/>
            <person name="Chuvochina M."/>
            <person name="Mussig A.J."/>
            <person name="Chaumeil P.-A."/>
            <person name="Waite D.W."/>
            <person name="Whitman W.B."/>
            <person name="Parks D.H."/>
            <person name="Hugenholtz P."/>
        </authorList>
    </citation>
    <scope>NUCLEOTIDE SEQUENCE [LARGE SCALE GENOMIC DNA]</scope>
</reference>
<sequence>MIEGFLAATILAAFLSGAVAFFAPCCITFLLPAYFAFVVKEKKQILKMTLVFALGLATILIPIGLGLAGLGQFASQFHTEIFIAGGLFMLLLGIFTLLGKSLMMPFKINSPAMNKGNTLSIYQLGLFSGFASSCCLPVLAGVLTLSLISASFMQAFLLGWAYVLGMVVPLVILALLWEKYRLAEMPLIKGKTFSIPVFGKKLELHSTSVFSGAILTIIGLLTLIAALTHNITATSNEQIQFSMWLQGTQKTILQAAQTIPDWVFLAVLVGGTLYLAKKALHEKEVKK</sequence>
<accession>A0A7J4IWT8</accession>
<dbReference type="Proteomes" id="UP000565078">
    <property type="component" value="Unassembled WGS sequence"/>
</dbReference>
<feature type="transmembrane region" description="Helical" evidence="1">
    <location>
        <begin position="252"/>
        <end position="276"/>
    </location>
</feature>
<dbReference type="PANTHER" id="PTHR31272">
    <property type="entry name" value="CYTOCHROME C-TYPE BIOGENESIS PROTEIN HI_1454-RELATED"/>
    <property type="match status" value="1"/>
</dbReference>
<feature type="transmembrane region" description="Helical" evidence="1">
    <location>
        <begin position="51"/>
        <end position="75"/>
    </location>
</feature>